<evidence type="ECO:0000256" key="3">
    <source>
        <dbReference type="ARBA" id="ARBA00022729"/>
    </source>
</evidence>
<keyword evidence="3" id="KW-0732">Signal</keyword>
<dbReference type="KEGG" id="run:DR864_12690"/>
<dbReference type="Pfam" id="PF14322">
    <property type="entry name" value="SusD-like_3"/>
    <property type="match status" value="1"/>
</dbReference>
<keyword evidence="5" id="KW-0998">Cell outer membrane</keyword>
<dbReference type="InterPro" id="IPR011990">
    <property type="entry name" value="TPR-like_helical_dom_sf"/>
</dbReference>
<evidence type="ECO:0000313" key="9">
    <source>
        <dbReference type="Proteomes" id="UP000251993"/>
    </source>
</evidence>
<keyword evidence="4" id="KW-0472">Membrane</keyword>
<proteinExistence type="inferred from homology"/>
<evidence type="ECO:0000259" key="6">
    <source>
        <dbReference type="Pfam" id="PF07980"/>
    </source>
</evidence>
<evidence type="ECO:0000259" key="7">
    <source>
        <dbReference type="Pfam" id="PF14322"/>
    </source>
</evidence>
<organism evidence="8 9">
    <name type="scientific">Runella rosea</name>
    <dbReference type="NCBI Taxonomy" id="2259595"/>
    <lineage>
        <taxon>Bacteria</taxon>
        <taxon>Pseudomonadati</taxon>
        <taxon>Bacteroidota</taxon>
        <taxon>Cytophagia</taxon>
        <taxon>Cytophagales</taxon>
        <taxon>Spirosomataceae</taxon>
        <taxon>Runella</taxon>
    </lineage>
</organism>
<dbReference type="Proteomes" id="UP000251993">
    <property type="component" value="Chromosome"/>
</dbReference>
<dbReference type="RefSeq" id="WP_114067334.1">
    <property type="nucleotide sequence ID" value="NZ_CP030850.1"/>
</dbReference>
<gene>
    <name evidence="8" type="ORF">DR864_12690</name>
</gene>
<comment type="subcellular location">
    <subcellularLocation>
        <location evidence="1">Cell outer membrane</location>
    </subcellularLocation>
</comment>
<dbReference type="SUPFAM" id="SSF48452">
    <property type="entry name" value="TPR-like"/>
    <property type="match status" value="1"/>
</dbReference>
<dbReference type="Gene3D" id="1.25.40.390">
    <property type="match status" value="1"/>
</dbReference>
<evidence type="ECO:0000256" key="1">
    <source>
        <dbReference type="ARBA" id="ARBA00004442"/>
    </source>
</evidence>
<comment type="similarity">
    <text evidence="2">Belongs to the SusD family.</text>
</comment>
<evidence type="ECO:0000313" key="8">
    <source>
        <dbReference type="EMBL" id="AXE18551.1"/>
    </source>
</evidence>
<dbReference type="PROSITE" id="PS51257">
    <property type="entry name" value="PROKAR_LIPOPROTEIN"/>
    <property type="match status" value="1"/>
</dbReference>
<reference evidence="8 9" key="1">
    <citation type="submission" date="2018-07" db="EMBL/GenBank/DDBJ databases">
        <title>Genome sequencing of Runella.</title>
        <authorList>
            <person name="Baek M.-G."/>
            <person name="Yi H."/>
        </authorList>
    </citation>
    <scope>NUCLEOTIDE SEQUENCE [LARGE SCALE GENOMIC DNA]</scope>
    <source>
        <strain evidence="8 9">HYN0085</strain>
    </source>
</reference>
<evidence type="ECO:0000256" key="2">
    <source>
        <dbReference type="ARBA" id="ARBA00006275"/>
    </source>
</evidence>
<dbReference type="GO" id="GO:0009279">
    <property type="term" value="C:cell outer membrane"/>
    <property type="evidence" value="ECO:0007669"/>
    <property type="project" value="UniProtKB-SubCell"/>
</dbReference>
<dbReference type="CDD" id="cd08977">
    <property type="entry name" value="SusD"/>
    <property type="match status" value="1"/>
</dbReference>
<dbReference type="InterPro" id="IPR033985">
    <property type="entry name" value="SusD-like_N"/>
</dbReference>
<protein>
    <submittedName>
        <fullName evidence="8">RagB/SusD family nutrient uptake outer membrane protein</fullName>
    </submittedName>
</protein>
<feature type="domain" description="SusD-like N-terminal" evidence="7">
    <location>
        <begin position="89"/>
        <end position="225"/>
    </location>
</feature>
<dbReference type="EMBL" id="CP030850">
    <property type="protein sequence ID" value="AXE18551.1"/>
    <property type="molecule type" value="Genomic_DNA"/>
</dbReference>
<accession>A0A344TIT0</accession>
<dbReference type="AlphaFoldDB" id="A0A344TIT0"/>
<sequence length="495" mass="55247">MKRYNKLIGLCSALLVLTTSCDLEETIYSSIYTEAFYKTAADAEKGLVAVYDPIGDMGVGPALTIVSDFSADQCYPRAVVGRNTLTLFAYDANYTTQRTAGRTNESPQQIWASSYDGIEKANWIIEKVPAAIMDETRKKQIIGEAYFMRAFYHWTLTKNFGDVPVKTKPSTSEVEATIGKSLKADVYKQIYSDLDMASAAGLLSYPAVEKGRPSKEVVNALYAKAALYNEDWQKALQKAQEVINSGKYSLMPDVRDVYRYDKEDAARVENMWAFEVAPISPGRTHQLTGLCGPPGNAGADYARTSFGSMFAYQTFFNSFDPADKRRQLLDTTFVDRSGKTVPQRSITPVTTQGVLIKKYQDPNTIVGQIPNIPIFRLPDMYLIAAEAEARLNGATATAYGFVNVIRKRAGLPDLKAGLSKDAFIDAVLQERSWEFFAEGDRWYDLTRTDKFMSVIPKAVNNVYPVRTPTAKNKYFPIPLDEINANPKLEQNPAWK</sequence>
<name>A0A344TIT0_9BACT</name>
<keyword evidence="9" id="KW-1185">Reference proteome</keyword>
<dbReference type="OrthoDB" id="636214at2"/>
<feature type="domain" description="RagB/SusD" evidence="6">
    <location>
        <begin position="337"/>
        <end position="494"/>
    </location>
</feature>
<dbReference type="Pfam" id="PF07980">
    <property type="entry name" value="SusD_RagB"/>
    <property type="match status" value="1"/>
</dbReference>
<evidence type="ECO:0000256" key="4">
    <source>
        <dbReference type="ARBA" id="ARBA00023136"/>
    </source>
</evidence>
<evidence type="ECO:0000256" key="5">
    <source>
        <dbReference type="ARBA" id="ARBA00023237"/>
    </source>
</evidence>
<dbReference type="InterPro" id="IPR012944">
    <property type="entry name" value="SusD_RagB_dom"/>
</dbReference>